<comment type="cofactor">
    <cofactor evidence="3">
        <name>Zn(2+)</name>
        <dbReference type="ChEBI" id="CHEBI:29105"/>
    </cofactor>
</comment>
<dbReference type="Gene3D" id="3.40.1830.10">
    <property type="entry name" value="Thermophilic metalloprotease (M29)"/>
    <property type="match status" value="1"/>
</dbReference>
<evidence type="ECO:0000313" key="10">
    <source>
        <dbReference type="EMBL" id="MCL1632681.1"/>
    </source>
</evidence>
<keyword evidence="11" id="KW-1185">Reference proteome</keyword>
<dbReference type="PANTHER" id="PTHR34448:SF3">
    <property type="entry name" value="AMINOPEPTIDASE AMPS"/>
    <property type="match status" value="1"/>
</dbReference>
<dbReference type="PRINTS" id="PR00919">
    <property type="entry name" value="THERMOPTASE"/>
</dbReference>
<comment type="cofactor">
    <cofactor evidence="1">
        <name>Co(2+)</name>
        <dbReference type="ChEBI" id="CHEBI:48828"/>
    </cofactor>
</comment>
<dbReference type="GO" id="GO:0004177">
    <property type="term" value="F:aminopeptidase activity"/>
    <property type="evidence" value="ECO:0007669"/>
    <property type="project" value="UniProtKB-KW"/>
</dbReference>
<sequence length="410" mass="45889">MENFEDLLNQYADVTVKIGLNVQQNQQVMIFAPIESPDFVRKVVQKAYEAGASHVYVEWSDEQTTRLNLERAPMKALSHYPEWRSSAYRELSEQNAAFLYIYSPNPTLLQGIDPLRVAAAQKAAAAANKQFSNDKSSARVSWTIVSVPTSAWAATVFPDKSENARIEALWRQIFKITRADQKNPKEAWEKHIQTLTDRLNYLNEKRFKKLLYKAPGTDLTIELPFDQLWVGGGMTNDQGVPFQPNIPTEEVFTMPLKNGVNGTVSSTKPLNYGGSLINNFRITFKDGRIIDYHAEQGADTLKQIIETDEGAHYLGEVSLVPHHSPISETNLIFYNTLFDENASCHLAIGHGFPFNLRDGRNMSEEALAAAGMNQSLMHVDFMVGSADLDITGEASDGTRIPIFRGGNWAI</sequence>
<dbReference type="InterPro" id="IPR035097">
    <property type="entry name" value="M29_N-terminal"/>
</dbReference>
<evidence type="ECO:0000256" key="8">
    <source>
        <dbReference type="ARBA" id="ARBA00022801"/>
    </source>
</evidence>
<dbReference type="RefSeq" id="WP_249102674.1">
    <property type="nucleotide sequence ID" value="NZ_JAMAST010000019.1"/>
</dbReference>
<dbReference type="InterPro" id="IPR000787">
    <property type="entry name" value="Peptidase_M29"/>
</dbReference>
<dbReference type="SUPFAM" id="SSF144052">
    <property type="entry name" value="Thermophilic metalloprotease-like"/>
    <property type="match status" value="1"/>
</dbReference>
<evidence type="ECO:0000256" key="6">
    <source>
        <dbReference type="ARBA" id="ARBA00022670"/>
    </source>
</evidence>
<proteinExistence type="inferred from homology"/>
<gene>
    <name evidence="10" type="ORF">M3N64_12205</name>
</gene>
<keyword evidence="8" id="KW-0378">Hydrolase</keyword>
<dbReference type="Proteomes" id="UP001203004">
    <property type="component" value="Unassembled WGS sequence"/>
</dbReference>
<dbReference type="PANTHER" id="PTHR34448">
    <property type="entry name" value="AMINOPEPTIDASE"/>
    <property type="match status" value="1"/>
</dbReference>
<evidence type="ECO:0000256" key="2">
    <source>
        <dbReference type="ARBA" id="ARBA00001946"/>
    </source>
</evidence>
<keyword evidence="9" id="KW-0482">Metalloprotease</keyword>
<reference evidence="10 11" key="1">
    <citation type="submission" date="2022-05" db="EMBL/GenBank/DDBJ databases">
        <title>Sporolactobacillus sp nov CPB3-1, isolated from tree bark (Mangifera indica L.).</title>
        <authorList>
            <person name="Phuengjayaem S."/>
            <person name="Tanasupawat S."/>
        </authorList>
    </citation>
    <scope>NUCLEOTIDE SEQUENCE [LARGE SCALE GENOMIC DNA]</scope>
    <source>
        <strain evidence="10 11">CPB3-1</strain>
    </source>
</reference>
<keyword evidence="6" id="KW-0645">Protease</keyword>
<evidence type="ECO:0000313" key="11">
    <source>
        <dbReference type="Proteomes" id="UP001203004"/>
    </source>
</evidence>
<evidence type="ECO:0000256" key="9">
    <source>
        <dbReference type="ARBA" id="ARBA00023049"/>
    </source>
</evidence>
<evidence type="ECO:0000256" key="4">
    <source>
        <dbReference type="ARBA" id="ARBA00008236"/>
    </source>
</evidence>
<comment type="similarity">
    <text evidence="4">Belongs to the peptidase M29 family.</text>
</comment>
<evidence type="ECO:0000256" key="7">
    <source>
        <dbReference type="ARBA" id="ARBA00022723"/>
    </source>
</evidence>
<comment type="cofactor">
    <cofactor evidence="2">
        <name>Mg(2+)</name>
        <dbReference type="ChEBI" id="CHEBI:18420"/>
    </cofactor>
</comment>
<dbReference type="EMBL" id="JAMAST010000019">
    <property type="protein sequence ID" value="MCL1632681.1"/>
    <property type="molecule type" value="Genomic_DNA"/>
</dbReference>
<evidence type="ECO:0000256" key="3">
    <source>
        <dbReference type="ARBA" id="ARBA00001947"/>
    </source>
</evidence>
<keyword evidence="7" id="KW-0479">Metal-binding</keyword>
<comment type="caution">
    <text evidence="10">The sequence shown here is derived from an EMBL/GenBank/DDBJ whole genome shotgun (WGS) entry which is preliminary data.</text>
</comment>
<dbReference type="Pfam" id="PF02073">
    <property type="entry name" value="Peptidase_M29"/>
    <property type="match status" value="1"/>
</dbReference>
<organism evidence="10 11">
    <name type="scientific">Sporolactobacillus mangiferae</name>
    <dbReference type="NCBI Taxonomy" id="2940498"/>
    <lineage>
        <taxon>Bacteria</taxon>
        <taxon>Bacillati</taxon>
        <taxon>Bacillota</taxon>
        <taxon>Bacilli</taxon>
        <taxon>Bacillales</taxon>
        <taxon>Sporolactobacillaceae</taxon>
        <taxon>Sporolactobacillus</taxon>
    </lineage>
</organism>
<evidence type="ECO:0000256" key="1">
    <source>
        <dbReference type="ARBA" id="ARBA00001941"/>
    </source>
</evidence>
<keyword evidence="5 10" id="KW-0031">Aminopeptidase</keyword>
<evidence type="ECO:0000256" key="5">
    <source>
        <dbReference type="ARBA" id="ARBA00022438"/>
    </source>
</evidence>
<dbReference type="InterPro" id="IPR052170">
    <property type="entry name" value="M29_Exopeptidase"/>
</dbReference>
<accession>A0ABT0MCU4</accession>
<protein>
    <submittedName>
        <fullName evidence="10">Aminopeptidase</fullName>
    </submittedName>
</protein>
<name>A0ABT0MCU4_9BACL</name>